<feature type="transmembrane region" description="Helical" evidence="1">
    <location>
        <begin position="57"/>
        <end position="77"/>
    </location>
</feature>
<dbReference type="EMBL" id="PGFE01000003">
    <property type="protein sequence ID" value="PJJ70175.1"/>
    <property type="molecule type" value="Genomic_DNA"/>
</dbReference>
<dbReference type="RefSeq" id="WP_100423189.1">
    <property type="nucleotide sequence ID" value="NZ_BOOX01000001.1"/>
</dbReference>
<gene>
    <name evidence="2" type="ORF">CLV28_2004</name>
</gene>
<evidence type="ECO:0000313" key="3">
    <source>
        <dbReference type="Proteomes" id="UP000231693"/>
    </source>
</evidence>
<reference evidence="2 3" key="1">
    <citation type="submission" date="2017-11" db="EMBL/GenBank/DDBJ databases">
        <title>Genomic Encyclopedia of Archaeal and Bacterial Type Strains, Phase II (KMG-II): From Individual Species to Whole Genera.</title>
        <authorList>
            <person name="Goeker M."/>
        </authorList>
    </citation>
    <scope>NUCLEOTIDE SEQUENCE [LARGE SCALE GENOMIC DNA]</scope>
    <source>
        <strain evidence="2 3">DSM 25478</strain>
    </source>
</reference>
<keyword evidence="1" id="KW-0812">Transmembrane</keyword>
<keyword evidence="1" id="KW-0472">Membrane</keyword>
<proteinExistence type="predicted"/>
<sequence>MAHRPGVIALLTHPELRRPLPPPLEVDLRRVILLGILAFAVAGVVCGVLAATGTTGARGVAVCVVGVALGGLGLLWVRRRGQRG</sequence>
<dbReference type="InterPro" id="IPR019681">
    <property type="entry name" value="DUF2530"/>
</dbReference>
<feature type="transmembrane region" description="Helical" evidence="1">
    <location>
        <begin position="31"/>
        <end position="51"/>
    </location>
</feature>
<name>A0A2M9CE91_9CELL</name>
<dbReference type="AlphaFoldDB" id="A0A2M9CE91"/>
<keyword evidence="3" id="KW-1185">Reference proteome</keyword>
<organism evidence="2 3">
    <name type="scientific">Sediminihabitans luteus</name>
    <dbReference type="NCBI Taxonomy" id="1138585"/>
    <lineage>
        <taxon>Bacteria</taxon>
        <taxon>Bacillati</taxon>
        <taxon>Actinomycetota</taxon>
        <taxon>Actinomycetes</taxon>
        <taxon>Micrococcales</taxon>
        <taxon>Cellulomonadaceae</taxon>
        <taxon>Sediminihabitans</taxon>
    </lineage>
</organism>
<accession>A0A2M9CE91</accession>
<protein>
    <submittedName>
        <fullName evidence="2">Uncharacterized protein DUF2530</fullName>
    </submittedName>
</protein>
<dbReference type="Proteomes" id="UP000231693">
    <property type="component" value="Unassembled WGS sequence"/>
</dbReference>
<evidence type="ECO:0000256" key="1">
    <source>
        <dbReference type="SAM" id="Phobius"/>
    </source>
</evidence>
<evidence type="ECO:0000313" key="2">
    <source>
        <dbReference type="EMBL" id="PJJ70175.1"/>
    </source>
</evidence>
<dbReference type="Pfam" id="PF10745">
    <property type="entry name" value="DUF2530"/>
    <property type="match status" value="1"/>
</dbReference>
<keyword evidence="1" id="KW-1133">Transmembrane helix</keyword>
<comment type="caution">
    <text evidence="2">The sequence shown here is derived from an EMBL/GenBank/DDBJ whole genome shotgun (WGS) entry which is preliminary data.</text>
</comment>